<name>A0AAD5VSH0_9AGAR</name>
<reference evidence="3" key="1">
    <citation type="submission" date="2022-07" db="EMBL/GenBank/DDBJ databases">
        <title>Genome Sequence of Leucocoprinus birnbaumii.</title>
        <authorList>
            <person name="Buettner E."/>
        </authorList>
    </citation>
    <scope>NUCLEOTIDE SEQUENCE</scope>
    <source>
        <strain evidence="3">VT141</strain>
    </source>
</reference>
<gene>
    <name evidence="3" type="ORF">NP233_g5820</name>
</gene>
<evidence type="ECO:0000313" key="3">
    <source>
        <dbReference type="EMBL" id="KAJ3568266.1"/>
    </source>
</evidence>
<organism evidence="3 4">
    <name type="scientific">Leucocoprinus birnbaumii</name>
    <dbReference type="NCBI Taxonomy" id="56174"/>
    <lineage>
        <taxon>Eukaryota</taxon>
        <taxon>Fungi</taxon>
        <taxon>Dikarya</taxon>
        <taxon>Basidiomycota</taxon>
        <taxon>Agaricomycotina</taxon>
        <taxon>Agaricomycetes</taxon>
        <taxon>Agaricomycetidae</taxon>
        <taxon>Agaricales</taxon>
        <taxon>Agaricineae</taxon>
        <taxon>Agaricaceae</taxon>
        <taxon>Leucocoprinus</taxon>
    </lineage>
</organism>
<evidence type="ECO:0000256" key="2">
    <source>
        <dbReference type="SAM" id="MobiDB-lite"/>
    </source>
</evidence>
<protein>
    <submittedName>
        <fullName evidence="3">Uncharacterized protein</fullName>
    </submittedName>
</protein>
<sequence>MSNTTPASSDSKTPMTPSSTATPGSSNIIPITIPSPPAALPIHQFEKGEDTHIPRRSGAIHNGADDISALFAQEAEKLAAEIKRTYESRLEGERRVFEERLANERIRRRSLEARVAELERKLARMVCS</sequence>
<evidence type="ECO:0000256" key="1">
    <source>
        <dbReference type="SAM" id="Coils"/>
    </source>
</evidence>
<dbReference type="AlphaFoldDB" id="A0AAD5VSH0"/>
<keyword evidence="1" id="KW-0175">Coiled coil</keyword>
<evidence type="ECO:0000313" key="4">
    <source>
        <dbReference type="Proteomes" id="UP001213000"/>
    </source>
</evidence>
<feature type="coiled-coil region" evidence="1">
    <location>
        <begin position="94"/>
        <end position="128"/>
    </location>
</feature>
<keyword evidence="4" id="KW-1185">Reference proteome</keyword>
<dbReference type="EMBL" id="JANIEX010000356">
    <property type="protein sequence ID" value="KAJ3568266.1"/>
    <property type="molecule type" value="Genomic_DNA"/>
</dbReference>
<accession>A0AAD5VSH0</accession>
<comment type="caution">
    <text evidence="3">The sequence shown here is derived from an EMBL/GenBank/DDBJ whole genome shotgun (WGS) entry which is preliminary data.</text>
</comment>
<feature type="compositionally biased region" description="Polar residues" evidence="2">
    <location>
        <begin position="1"/>
        <end position="27"/>
    </location>
</feature>
<dbReference type="Proteomes" id="UP001213000">
    <property type="component" value="Unassembled WGS sequence"/>
</dbReference>
<feature type="region of interest" description="Disordered" evidence="2">
    <location>
        <begin position="1"/>
        <end position="41"/>
    </location>
</feature>
<proteinExistence type="predicted"/>